<evidence type="ECO:0000256" key="7">
    <source>
        <dbReference type="PROSITE-ProRule" id="PRU00283"/>
    </source>
</evidence>
<dbReference type="Pfam" id="PF25764">
    <property type="entry name" value="KIF21A_4th"/>
    <property type="match status" value="1"/>
</dbReference>
<dbReference type="PRINTS" id="PR00380">
    <property type="entry name" value="KINESINHEAVY"/>
</dbReference>
<dbReference type="InterPro" id="IPR036961">
    <property type="entry name" value="Kinesin_motor_dom_sf"/>
</dbReference>
<dbReference type="PANTHER" id="PTHR47969:SF15">
    <property type="entry name" value="CHROMOSOME-ASSOCIATED KINESIN KIF4A-RELATED"/>
    <property type="match status" value="1"/>
</dbReference>
<dbReference type="Pfam" id="PF00225">
    <property type="entry name" value="Kinesin"/>
    <property type="match status" value="1"/>
</dbReference>
<keyword evidence="3" id="KW-0547">Nucleotide-binding</keyword>
<dbReference type="PROSITE" id="PS50067">
    <property type="entry name" value="KINESIN_MOTOR_2"/>
    <property type="match status" value="1"/>
</dbReference>
<dbReference type="GO" id="GO:0005875">
    <property type="term" value="C:microtubule associated complex"/>
    <property type="evidence" value="ECO:0007669"/>
    <property type="project" value="TreeGrafter"/>
</dbReference>
<feature type="domain" description="Kinesin motor" evidence="9">
    <location>
        <begin position="1"/>
        <end position="125"/>
    </location>
</feature>
<comment type="caution">
    <text evidence="10">The sequence shown here is derived from an EMBL/GenBank/DDBJ whole genome shotgun (WGS) entry which is preliminary data.</text>
</comment>
<reference evidence="11" key="1">
    <citation type="submission" date="2020-01" db="EMBL/GenBank/DDBJ databases">
        <title>Draft genome sequence of the Termite Coptotermes fromosanus.</title>
        <authorList>
            <person name="Itakura S."/>
            <person name="Yosikawa Y."/>
            <person name="Umezawa K."/>
        </authorList>
    </citation>
    <scope>NUCLEOTIDE SEQUENCE [LARGE SCALE GENOMIC DNA]</scope>
</reference>
<proteinExistence type="inferred from homology"/>
<dbReference type="InterPro" id="IPR027640">
    <property type="entry name" value="Kinesin-like_fam"/>
</dbReference>
<evidence type="ECO:0000256" key="1">
    <source>
        <dbReference type="ARBA" id="ARBA00004245"/>
    </source>
</evidence>
<keyword evidence="11" id="KW-1185">Reference proteome</keyword>
<dbReference type="Proteomes" id="UP000502823">
    <property type="component" value="Unassembled WGS sequence"/>
</dbReference>
<dbReference type="GO" id="GO:0051231">
    <property type="term" value="P:spindle elongation"/>
    <property type="evidence" value="ECO:0007669"/>
    <property type="project" value="TreeGrafter"/>
</dbReference>
<keyword evidence="5" id="KW-0175">Coiled coil</keyword>
<organism evidence="10 11">
    <name type="scientific">Coptotermes formosanus</name>
    <name type="common">Formosan subterranean termite</name>
    <dbReference type="NCBI Taxonomy" id="36987"/>
    <lineage>
        <taxon>Eukaryota</taxon>
        <taxon>Metazoa</taxon>
        <taxon>Ecdysozoa</taxon>
        <taxon>Arthropoda</taxon>
        <taxon>Hexapoda</taxon>
        <taxon>Insecta</taxon>
        <taxon>Pterygota</taxon>
        <taxon>Neoptera</taxon>
        <taxon>Polyneoptera</taxon>
        <taxon>Dictyoptera</taxon>
        <taxon>Blattodea</taxon>
        <taxon>Blattoidea</taxon>
        <taxon>Termitoidae</taxon>
        <taxon>Rhinotermitidae</taxon>
        <taxon>Coptotermes</taxon>
    </lineage>
</organism>
<evidence type="ECO:0000256" key="3">
    <source>
        <dbReference type="ARBA" id="ARBA00022741"/>
    </source>
</evidence>
<comment type="subcellular location">
    <subcellularLocation>
        <location evidence="1">Cytoplasm</location>
        <location evidence="1">Cytoskeleton</location>
    </subcellularLocation>
</comment>
<dbReference type="GO" id="GO:0007052">
    <property type="term" value="P:mitotic spindle organization"/>
    <property type="evidence" value="ECO:0007669"/>
    <property type="project" value="TreeGrafter"/>
</dbReference>
<protein>
    <recommendedName>
        <fullName evidence="9">Kinesin motor domain-containing protein</fullName>
    </recommendedName>
</protein>
<feature type="compositionally biased region" description="Acidic residues" evidence="8">
    <location>
        <begin position="155"/>
        <end position="173"/>
    </location>
</feature>
<dbReference type="SUPFAM" id="SSF52540">
    <property type="entry name" value="P-loop containing nucleoside triphosphate hydrolases"/>
    <property type="match status" value="1"/>
</dbReference>
<dbReference type="InterPro" id="IPR019821">
    <property type="entry name" value="Kinesin_motor_CS"/>
</dbReference>
<dbReference type="InParanoid" id="A0A6L2Q2I4"/>
<evidence type="ECO:0000256" key="4">
    <source>
        <dbReference type="ARBA" id="ARBA00022840"/>
    </source>
</evidence>
<keyword evidence="6" id="KW-0206">Cytoskeleton</keyword>
<feature type="region of interest" description="Disordered" evidence="8">
    <location>
        <begin position="153"/>
        <end position="181"/>
    </location>
</feature>
<keyword evidence="4" id="KW-0067">ATP-binding</keyword>
<dbReference type="GO" id="GO:0007018">
    <property type="term" value="P:microtubule-based movement"/>
    <property type="evidence" value="ECO:0007669"/>
    <property type="project" value="InterPro"/>
</dbReference>
<dbReference type="OrthoDB" id="3176171at2759"/>
<gene>
    <name evidence="10" type="ORF">Cfor_01271</name>
</gene>
<dbReference type="EMBL" id="BLKM01000866">
    <property type="protein sequence ID" value="GFG39081.1"/>
    <property type="molecule type" value="Genomic_DNA"/>
</dbReference>
<dbReference type="Gene3D" id="3.40.850.10">
    <property type="entry name" value="Kinesin motor domain"/>
    <property type="match status" value="1"/>
</dbReference>
<dbReference type="PROSITE" id="PS00411">
    <property type="entry name" value="KINESIN_MOTOR_1"/>
    <property type="match status" value="1"/>
</dbReference>
<sequence length="238" mass="26451">TTDDAESVVTTDPSSEFETLTAKVHFVDLAGSERLKRTGATGERAKESISTDSGFLGLGNVTSALGEKSRKASHVPYRDSNRTRLLQEPLGGNSQTVMIACVSPSDGDFMETLNTLKYANRARNIKDMVTINQDKSSRTIALLCYCPHRKCTSAENEEDSDSDTDTEDKEEESAQYGLEPVELTSGISIKQRLIEELERSQKQIQLRPQHYEDKLQLVEEQIRATQEEHDTGLASFSE</sequence>
<accession>A0A6L2Q2I4</accession>
<dbReference type="AlphaFoldDB" id="A0A6L2Q2I4"/>
<dbReference type="InterPro" id="IPR001752">
    <property type="entry name" value="Kinesin_motor_dom"/>
</dbReference>
<evidence type="ECO:0000256" key="8">
    <source>
        <dbReference type="SAM" id="MobiDB-lite"/>
    </source>
</evidence>
<comment type="caution">
    <text evidence="7">Lacks conserved residue(s) required for the propagation of feature annotation.</text>
</comment>
<keyword evidence="2" id="KW-0963">Cytoplasm</keyword>
<dbReference type="PANTHER" id="PTHR47969">
    <property type="entry name" value="CHROMOSOME-ASSOCIATED KINESIN KIF4A-RELATED"/>
    <property type="match status" value="1"/>
</dbReference>
<dbReference type="GO" id="GO:0003777">
    <property type="term" value="F:microtubule motor activity"/>
    <property type="evidence" value="ECO:0007669"/>
    <property type="project" value="InterPro"/>
</dbReference>
<comment type="similarity">
    <text evidence="7">Belongs to the TRAFAC class myosin-kinesin ATPase superfamily. Kinesin family.</text>
</comment>
<name>A0A6L2Q2I4_COPFO</name>
<feature type="non-terminal residue" evidence="10">
    <location>
        <position position="1"/>
    </location>
</feature>
<dbReference type="SMART" id="SM00129">
    <property type="entry name" value="KISc"/>
    <property type="match status" value="1"/>
</dbReference>
<evidence type="ECO:0000256" key="5">
    <source>
        <dbReference type="ARBA" id="ARBA00023054"/>
    </source>
</evidence>
<evidence type="ECO:0000256" key="2">
    <source>
        <dbReference type="ARBA" id="ARBA00022490"/>
    </source>
</evidence>
<dbReference type="InterPro" id="IPR027417">
    <property type="entry name" value="P-loop_NTPase"/>
</dbReference>
<dbReference type="GO" id="GO:0008017">
    <property type="term" value="F:microtubule binding"/>
    <property type="evidence" value="ECO:0007669"/>
    <property type="project" value="InterPro"/>
</dbReference>
<evidence type="ECO:0000256" key="6">
    <source>
        <dbReference type="ARBA" id="ARBA00023212"/>
    </source>
</evidence>
<dbReference type="GO" id="GO:0005524">
    <property type="term" value="F:ATP binding"/>
    <property type="evidence" value="ECO:0007669"/>
    <property type="project" value="UniProtKB-KW"/>
</dbReference>
<evidence type="ECO:0000313" key="10">
    <source>
        <dbReference type="EMBL" id="GFG39081.1"/>
    </source>
</evidence>
<evidence type="ECO:0000259" key="9">
    <source>
        <dbReference type="PROSITE" id="PS50067"/>
    </source>
</evidence>
<evidence type="ECO:0000313" key="11">
    <source>
        <dbReference type="Proteomes" id="UP000502823"/>
    </source>
</evidence>